<reference evidence="2 3" key="1">
    <citation type="submission" date="2015-09" db="EMBL/GenBank/DDBJ databases">
        <title>Draft genome of the parasitic nematode Teladorsagia circumcincta isolate WARC Sus (inbred).</title>
        <authorList>
            <person name="Mitreva M."/>
        </authorList>
    </citation>
    <scope>NUCLEOTIDE SEQUENCE [LARGE SCALE GENOMIC DNA]</scope>
    <source>
        <strain evidence="2 3">S</strain>
    </source>
</reference>
<feature type="domain" description="Fungal lipase-type" evidence="1">
    <location>
        <begin position="4"/>
        <end position="101"/>
    </location>
</feature>
<evidence type="ECO:0000259" key="1">
    <source>
        <dbReference type="Pfam" id="PF01764"/>
    </source>
</evidence>
<dbReference type="PANTHER" id="PTHR45908">
    <property type="entry name" value="PROTEIN CBG11750-RELATED"/>
    <property type="match status" value="1"/>
</dbReference>
<dbReference type="PANTHER" id="PTHR45908:SF19">
    <property type="entry name" value="FUNGAL LIPASE-LIKE DOMAIN-CONTAINING PROTEIN"/>
    <property type="match status" value="1"/>
</dbReference>
<dbReference type="InterPro" id="IPR002921">
    <property type="entry name" value="Fungal_lipase-type"/>
</dbReference>
<dbReference type="CDD" id="cd00519">
    <property type="entry name" value="Lipase_3"/>
    <property type="match status" value="1"/>
</dbReference>
<protein>
    <submittedName>
        <fullName evidence="2">Triacylglycerol lipase</fullName>
    </submittedName>
</protein>
<dbReference type="InterPro" id="IPR029058">
    <property type="entry name" value="AB_hydrolase_fold"/>
</dbReference>
<organism evidence="2 3">
    <name type="scientific">Teladorsagia circumcincta</name>
    <name type="common">Brown stomach worm</name>
    <name type="synonym">Ostertagia circumcincta</name>
    <dbReference type="NCBI Taxonomy" id="45464"/>
    <lineage>
        <taxon>Eukaryota</taxon>
        <taxon>Metazoa</taxon>
        <taxon>Ecdysozoa</taxon>
        <taxon>Nematoda</taxon>
        <taxon>Chromadorea</taxon>
        <taxon>Rhabditida</taxon>
        <taxon>Rhabditina</taxon>
        <taxon>Rhabditomorpha</taxon>
        <taxon>Strongyloidea</taxon>
        <taxon>Trichostrongylidae</taxon>
        <taxon>Teladorsagia</taxon>
    </lineage>
</organism>
<dbReference type="Pfam" id="PF01764">
    <property type="entry name" value="Lipase_3"/>
    <property type="match status" value="1"/>
</dbReference>
<dbReference type="Gene3D" id="3.40.50.1820">
    <property type="entry name" value="alpha/beta hydrolase"/>
    <property type="match status" value="1"/>
</dbReference>
<dbReference type="OrthoDB" id="426718at2759"/>
<dbReference type="AlphaFoldDB" id="A0A2G9TNU8"/>
<name>A0A2G9TNU8_TELCI</name>
<sequence>LRSGGSVQHYFYVALQSIWRELYAVVNKLRKTYPQHRVLFTGHSLGGALASLASTMFAHRHPSAADRIHLITFGQPRVGNYEYAMTHSELIPNSWRIVHNNGYYLHYDIRDHMYYFEREVSIYGRYGCLEEPQLR</sequence>
<feature type="non-terminal residue" evidence="2">
    <location>
        <position position="1"/>
    </location>
</feature>
<evidence type="ECO:0000313" key="2">
    <source>
        <dbReference type="EMBL" id="PIO59607.1"/>
    </source>
</evidence>
<dbReference type="Proteomes" id="UP000230423">
    <property type="component" value="Unassembled WGS sequence"/>
</dbReference>
<accession>A0A2G9TNU8</accession>
<gene>
    <name evidence="2" type="ORF">TELCIR_18926</name>
</gene>
<dbReference type="GO" id="GO:0006629">
    <property type="term" value="P:lipid metabolic process"/>
    <property type="evidence" value="ECO:0007669"/>
    <property type="project" value="InterPro"/>
</dbReference>
<keyword evidence="3" id="KW-1185">Reference proteome</keyword>
<evidence type="ECO:0000313" key="3">
    <source>
        <dbReference type="Proteomes" id="UP000230423"/>
    </source>
</evidence>
<dbReference type="SUPFAM" id="SSF53474">
    <property type="entry name" value="alpha/beta-Hydrolases"/>
    <property type="match status" value="1"/>
</dbReference>
<dbReference type="EMBL" id="KZ357396">
    <property type="protein sequence ID" value="PIO59607.1"/>
    <property type="molecule type" value="Genomic_DNA"/>
</dbReference>
<proteinExistence type="predicted"/>